<dbReference type="SUPFAM" id="SSF52540">
    <property type="entry name" value="P-loop containing nucleoside triphosphate hydrolases"/>
    <property type="match status" value="1"/>
</dbReference>
<dbReference type="InterPro" id="IPR027417">
    <property type="entry name" value="P-loop_NTPase"/>
</dbReference>
<dbReference type="Gene3D" id="3.40.50.300">
    <property type="entry name" value="P-loop containing nucleotide triphosphate hydrolases"/>
    <property type="match status" value="1"/>
</dbReference>
<dbReference type="KEGG" id="vg:54976452"/>
<evidence type="ECO:0000313" key="2">
    <source>
        <dbReference type="Proteomes" id="UP000222126"/>
    </source>
</evidence>
<keyword evidence="2" id="KW-1185">Reference proteome</keyword>
<dbReference type="EMBL" id="KX397280">
    <property type="protein sequence ID" value="ANS06212.1"/>
    <property type="molecule type" value="Genomic_DNA"/>
</dbReference>
<accession>A0A1B1IY06</accession>
<dbReference type="RefSeq" id="YP_009786376.1">
    <property type="nucleotide sequence ID" value="NC_047768.1"/>
</dbReference>
<proteinExistence type="predicted"/>
<protein>
    <recommendedName>
        <fullName evidence="3">DNA helicase</fullName>
    </recommendedName>
</protein>
<name>A0A1B1IY06_9CAUD</name>
<organism evidence="1 2">
    <name type="scientific">Phage MedPE-SWcel-C56</name>
    <dbReference type="NCBI Taxonomy" id="1871314"/>
    <lineage>
        <taxon>Viruses</taxon>
        <taxon>Duplodnaviria</taxon>
        <taxon>Heunggongvirae</taxon>
        <taxon>Uroviricota</taxon>
        <taxon>Caudoviricetes</taxon>
        <taxon>Autographivirales</taxon>
        <taxon>Kafavirus</taxon>
        <taxon>Kafavirus SWcelC56</taxon>
    </lineage>
</organism>
<reference evidence="1 2" key="1">
    <citation type="submission" date="2016-06" db="EMBL/GenBank/DDBJ databases">
        <title>Not all particles are equal: the selective enrichment of particle-associated bacteria from the Mediterranean Sea.</title>
        <authorList>
            <person name="Lopez-Perez M."/>
            <person name="Kimes N.E."/>
            <person name="Haro-Moreno J.M."/>
            <person name="Rodriguez-Valera F."/>
        </authorList>
    </citation>
    <scope>NUCLEOTIDE SEQUENCE [LARGE SCALE GENOMIC DNA]</scope>
</reference>
<evidence type="ECO:0008006" key="3">
    <source>
        <dbReference type="Google" id="ProtNLM"/>
    </source>
</evidence>
<dbReference type="Proteomes" id="UP000222126">
    <property type="component" value="Segment"/>
</dbReference>
<sequence>MAVDLQILRILKHRDDFFKVRGRVPEAALEEKTRVILGDFEKYFKKFPEHDSIDVAVFTTLFRAWHSNLKKEALDSYAGVLAKMKADVPEANKDTILENMLEIRLSSAVSTLLLAFEEGEVENLHGQLTDLFDEHKRDAKITGIDFIRDDIGDLLTQEESGFGYKWRLDCLNECMRPVRGGDFIIVAGRPDRGKTTLLAGELTYMAEQLPGELTLVWLNNEGPGQRIKQRLWQAAVGMRLNDMIEAHRNGTLAPMFDKLMNGMRDRIRVFDIHGMDTYAVERIIETNHPGIVVYDMIDKVRGFKDAARTDLALEQMYDWARELCVKYDVVGIGTSQISVEGDDNLFPAQSMLKDSKTGKQGACDVQIMIGTSNAPGMQSVRGIGVVKNKLRVDGKPQDPQARVRFRPEIARFEDVPLDEEEVDAED</sequence>
<dbReference type="GeneID" id="54976452"/>
<evidence type="ECO:0000313" key="1">
    <source>
        <dbReference type="EMBL" id="ANS06212.1"/>
    </source>
</evidence>
<dbReference type="Pfam" id="PF13481">
    <property type="entry name" value="AAA_25"/>
    <property type="match status" value="1"/>
</dbReference>